<feature type="signal peptide" evidence="2">
    <location>
        <begin position="1"/>
        <end position="24"/>
    </location>
</feature>
<evidence type="ECO:0000313" key="3">
    <source>
        <dbReference type="EMBL" id="KAF4680625.1"/>
    </source>
</evidence>
<keyword evidence="2" id="KW-0732">Signal</keyword>
<evidence type="ECO:0000256" key="1">
    <source>
        <dbReference type="SAM" id="MobiDB-lite"/>
    </source>
</evidence>
<comment type="caution">
    <text evidence="3">The sequence shown here is derived from an EMBL/GenBank/DDBJ whole genome shotgun (WGS) entry which is preliminary data.</text>
</comment>
<organism evidence="3 4">
    <name type="scientific">Perkinsus olseni</name>
    <name type="common">Perkinsus atlanticus</name>
    <dbReference type="NCBI Taxonomy" id="32597"/>
    <lineage>
        <taxon>Eukaryota</taxon>
        <taxon>Sar</taxon>
        <taxon>Alveolata</taxon>
        <taxon>Perkinsozoa</taxon>
        <taxon>Perkinsea</taxon>
        <taxon>Perkinsida</taxon>
        <taxon>Perkinsidae</taxon>
        <taxon>Perkinsus</taxon>
    </lineage>
</organism>
<protein>
    <submittedName>
        <fullName evidence="3">Uncharacterized protein</fullName>
    </submittedName>
</protein>
<proteinExistence type="predicted"/>
<feature type="chain" id="PRO_5029816307" evidence="2">
    <location>
        <begin position="25"/>
        <end position="365"/>
    </location>
</feature>
<sequence>MHTVRRRLFVIVGLLASTADGAVGRNAPVDTEPVVESRLLPGIYRATTIDDGRVFALRSLSETLRDLAFFEVVILQCKEGSKAMVTAKGQDWVETMTKADLLAPYGSRVLFPKGKNFLTGKIVEKCYNLVQTSESESYGFLKRLRSRLGPVPKKSFPDLVLCEDRQGSEVTACLWPIGERDRVMLCTHYFALGKGSFEPRVEALAIPGLPKRADQCEERPSSLKRKTIAKVPGGNSPAKRPRLARRRSESAAAAESSNDIADGFYVVRVPAAFARVNIATDAKSGTRHGFVQLNDGIRKDVGCLRPMLLDFKQRITSSEVKFDDKILSISFDTIRICPKEPKQLKLVFLNKNGSKRCHSTLKRTS</sequence>
<accession>A0A7J6N9W5</accession>
<dbReference type="Proteomes" id="UP000541610">
    <property type="component" value="Unassembled WGS sequence"/>
</dbReference>
<dbReference type="EMBL" id="JABANP010000591">
    <property type="protein sequence ID" value="KAF4680625.1"/>
    <property type="molecule type" value="Genomic_DNA"/>
</dbReference>
<evidence type="ECO:0000256" key="2">
    <source>
        <dbReference type="SAM" id="SignalP"/>
    </source>
</evidence>
<dbReference type="AlphaFoldDB" id="A0A7J6N9W5"/>
<evidence type="ECO:0000313" key="4">
    <source>
        <dbReference type="Proteomes" id="UP000541610"/>
    </source>
</evidence>
<gene>
    <name evidence="3" type="ORF">FOZ60_013225</name>
</gene>
<feature type="region of interest" description="Disordered" evidence="1">
    <location>
        <begin position="215"/>
        <end position="254"/>
    </location>
</feature>
<name>A0A7J6N9W5_PEROL</name>
<reference evidence="3 4" key="1">
    <citation type="submission" date="2020-04" db="EMBL/GenBank/DDBJ databases">
        <title>Perkinsus olseni comparative genomics.</title>
        <authorList>
            <person name="Bogema D.R."/>
        </authorList>
    </citation>
    <scope>NUCLEOTIDE SEQUENCE [LARGE SCALE GENOMIC DNA]</scope>
    <source>
        <strain evidence="3">00978-12</strain>
    </source>
</reference>